<name>K3ZBJ6_SETIT</name>
<sequence>MATFAAGVKDQLDLHRGIQQVYCQTVNEAPGSGWQAGERTSLELAWMDGSFPSLPHHHPFLSSFSRGG</sequence>
<dbReference type="Proteomes" id="UP000004995">
    <property type="component" value="Unassembled WGS sequence"/>
</dbReference>
<accession>K3ZBJ6</accession>
<keyword evidence="2" id="KW-1185">Reference proteome</keyword>
<dbReference type="HOGENOM" id="CLU_2798774_0_0_1"/>
<dbReference type="EnsemblPlants" id="KQL15018">
    <property type="protein sequence ID" value="KQL15018"/>
    <property type="gene ID" value="SETIT_023917mg"/>
</dbReference>
<proteinExistence type="predicted"/>
<dbReference type="EMBL" id="AGNK02001638">
    <property type="status" value="NOT_ANNOTATED_CDS"/>
    <property type="molecule type" value="Genomic_DNA"/>
</dbReference>
<evidence type="ECO:0000313" key="1">
    <source>
        <dbReference type="EnsemblPlants" id="KQL15018"/>
    </source>
</evidence>
<organism evidence="1 2">
    <name type="scientific">Setaria italica</name>
    <name type="common">Foxtail millet</name>
    <name type="synonym">Panicum italicum</name>
    <dbReference type="NCBI Taxonomy" id="4555"/>
    <lineage>
        <taxon>Eukaryota</taxon>
        <taxon>Viridiplantae</taxon>
        <taxon>Streptophyta</taxon>
        <taxon>Embryophyta</taxon>
        <taxon>Tracheophyta</taxon>
        <taxon>Spermatophyta</taxon>
        <taxon>Magnoliopsida</taxon>
        <taxon>Liliopsida</taxon>
        <taxon>Poales</taxon>
        <taxon>Poaceae</taxon>
        <taxon>PACMAD clade</taxon>
        <taxon>Panicoideae</taxon>
        <taxon>Panicodae</taxon>
        <taxon>Paniceae</taxon>
        <taxon>Cenchrinae</taxon>
        <taxon>Setaria</taxon>
    </lineage>
</organism>
<evidence type="ECO:0000313" key="2">
    <source>
        <dbReference type="Proteomes" id="UP000004995"/>
    </source>
</evidence>
<dbReference type="AlphaFoldDB" id="K3ZBJ6"/>
<dbReference type="InParanoid" id="K3ZBJ6"/>
<protein>
    <submittedName>
        <fullName evidence="1">Uncharacterized protein</fullName>
    </submittedName>
</protein>
<dbReference type="Gramene" id="KQL15018">
    <property type="protein sequence ID" value="KQL15018"/>
    <property type="gene ID" value="SETIT_023917mg"/>
</dbReference>
<reference evidence="2" key="1">
    <citation type="journal article" date="2012" name="Nat. Biotechnol.">
        <title>Reference genome sequence of the model plant Setaria.</title>
        <authorList>
            <person name="Bennetzen J.L."/>
            <person name="Schmutz J."/>
            <person name="Wang H."/>
            <person name="Percifield R."/>
            <person name="Hawkins J."/>
            <person name="Pontaroli A.C."/>
            <person name="Estep M."/>
            <person name="Feng L."/>
            <person name="Vaughn J.N."/>
            <person name="Grimwood J."/>
            <person name="Jenkins J."/>
            <person name="Barry K."/>
            <person name="Lindquist E."/>
            <person name="Hellsten U."/>
            <person name="Deshpande S."/>
            <person name="Wang X."/>
            <person name="Wu X."/>
            <person name="Mitros T."/>
            <person name="Triplett J."/>
            <person name="Yang X."/>
            <person name="Ye C.Y."/>
            <person name="Mauro-Herrera M."/>
            <person name="Wang L."/>
            <person name="Li P."/>
            <person name="Sharma M."/>
            <person name="Sharma R."/>
            <person name="Ronald P.C."/>
            <person name="Panaud O."/>
            <person name="Kellogg E.A."/>
            <person name="Brutnell T.P."/>
            <person name="Doust A.N."/>
            <person name="Tuskan G.A."/>
            <person name="Rokhsar D."/>
            <person name="Devos K.M."/>
        </authorList>
    </citation>
    <scope>NUCLEOTIDE SEQUENCE [LARGE SCALE GENOMIC DNA]</scope>
    <source>
        <strain evidence="2">cv. Yugu1</strain>
    </source>
</reference>
<reference evidence="1" key="2">
    <citation type="submission" date="2018-08" db="UniProtKB">
        <authorList>
            <consortium name="EnsemblPlants"/>
        </authorList>
    </citation>
    <scope>IDENTIFICATION</scope>
    <source>
        <strain evidence="1">Yugu1</strain>
    </source>
</reference>